<evidence type="ECO:0000256" key="1">
    <source>
        <dbReference type="ARBA" id="ARBA00008428"/>
    </source>
</evidence>
<gene>
    <name evidence="15" type="primary">dnaB</name>
    <name evidence="15" type="ORF">D4A39_15640</name>
</gene>
<keyword evidence="16" id="KW-1185">Reference proteome</keyword>
<dbReference type="Proteomes" id="UP000283734">
    <property type="component" value="Unassembled WGS sequence"/>
</dbReference>
<dbReference type="NCBIfam" id="TIGR00665">
    <property type="entry name" value="DnaB"/>
    <property type="match status" value="1"/>
</dbReference>
<keyword evidence="6 13" id="KW-0347">Helicase</keyword>
<dbReference type="SMART" id="SM00382">
    <property type="entry name" value="AAA"/>
    <property type="match status" value="1"/>
</dbReference>
<dbReference type="EC" id="5.6.2.3" evidence="12 13"/>
<feature type="domain" description="SF4 helicase" evidence="14">
    <location>
        <begin position="189"/>
        <end position="455"/>
    </location>
</feature>
<dbReference type="NCBIfam" id="NF004384">
    <property type="entry name" value="PRK05748.1"/>
    <property type="match status" value="1"/>
</dbReference>
<dbReference type="InterPro" id="IPR007694">
    <property type="entry name" value="DNA_helicase_DnaB-like_C"/>
</dbReference>
<evidence type="ECO:0000259" key="14">
    <source>
        <dbReference type="PROSITE" id="PS51199"/>
    </source>
</evidence>
<evidence type="ECO:0000313" key="15">
    <source>
        <dbReference type="EMBL" id="RJG16222.1"/>
    </source>
</evidence>
<evidence type="ECO:0000256" key="2">
    <source>
        <dbReference type="ARBA" id="ARBA00022515"/>
    </source>
</evidence>
<accession>A0A418XU42</accession>
<keyword evidence="3 13" id="KW-0235">DNA replication</keyword>
<dbReference type="SUPFAM" id="SSF48024">
    <property type="entry name" value="N-terminal domain of DnaB helicase"/>
    <property type="match status" value="1"/>
</dbReference>
<dbReference type="AlphaFoldDB" id="A0A418XU42"/>
<dbReference type="GO" id="GO:0005524">
    <property type="term" value="F:ATP binding"/>
    <property type="evidence" value="ECO:0007669"/>
    <property type="project" value="UniProtKB-UniRule"/>
</dbReference>
<dbReference type="PROSITE" id="PS51199">
    <property type="entry name" value="SF4_HELICASE"/>
    <property type="match status" value="1"/>
</dbReference>
<keyword evidence="5 13" id="KW-0378">Hydrolase</keyword>
<dbReference type="Gene3D" id="1.10.860.10">
    <property type="entry name" value="DNAb Helicase, Chain A"/>
    <property type="match status" value="1"/>
</dbReference>
<reference evidence="15 16" key="1">
    <citation type="submission" date="2018-09" db="EMBL/GenBank/DDBJ databases">
        <title>Alcanivorax profundi sp. nov., isolated from 1000 m-depth seawater of the Mariana Trench.</title>
        <authorList>
            <person name="Liu J."/>
        </authorList>
    </citation>
    <scope>NUCLEOTIDE SEQUENCE [LARGE SCALE GENOMIC DNA]</scope>
    <source>
        <strain evidence="15 16">MTEO17</strain>
    </source>
</reference>
<dbReference type="RefSeq" id="WP_022983790.1">
    <property type="nucleotide sequence ID" value="NZ_CAXGPP010000011.1"/>
</dbReference>
<keyword evidence="8 13" id="KW-0238">DNA-binding</keyword>
<dbReference type="Gene3D" id="3.40.50.300">
    <property type="entry name" value="P-loop containing nucleotide triphosphate hydrolases"/>
    <property type="match status" value="1"/>
</dbReference>
<name>A0A418XU42_9GAMM</name>
<keyword evidence="7 13" id="KW-0067">ATP-binding</keyword>
<dbReference type="CDD" id="cd00984">
    <property type="entry name" value="DnaB_C"/>
    <property type="match status" value="1"/>
</dbReference>
<dbReference type="InterPro" id="IPR027417">
    <property type="entry name" value="P-loop_NTPase"/>
</dbReference>
<evidence type="ECO:0000256" key="13">
    <source>
        <dbReference type="RuleBase" id="RU362085"/>
    </source>
</evidence>
<dbReference type="InterPro" id="IPR007693">
    <property type="entry name" value="DNA_helicase_DnaB-like_N"/>
</dbReference>
<dbReference type="GO" id="GO:0042802">
    <property type="term" value="F:identical protein binding"/>
    <property type="evidence" value="ECO:0007669"/>
    <property type="project" value="UniProtKB-ARBA"/>
</dbReference>
<comment type="similarity">
    <text evidence="1 13">Belongs to the helicase family. DnaB subfamily.</text>
</comment>
<protein>
    <recommendedName>
        <fullName evidence="12 13">Replicative DNA helicase</fullName>
        <ecNumber evidence="12 13">5.6.2.3</ecNumber>
    </recommendedName>
</protein>
<dbReference type="SUPFAM" id="SSF52540">
    <property type="entry name" value="P-loop containing nucleoside triphosphate hydrolases"/>
    <property type="match status" value="1"/>
</dbReference>
<dbReference type="FunFam" id="1.10.860.10:FF:000001">
    <property type="entry name" value="Replicative DNA helicase"/>
    <property type="match status" value="1"/>
</dbReference>
<evidence type="ECO:0000256" key="9">
    <source>
        <dbReference type="ARBA" id="ARBA00023235"/>
    </source>
</evidence>
<dbReference type="InterPro" id="IPR007692">
    <property type="entry name" value="DNA_helicase_DnaB"/>
</dbReference>
<evidence type="ECO:0000256" key="12">
    <source>
        <dbReference type="NCBIfam" id="TIGR00665"/>
    </source>
</evidence>
<keyword evidence="9" id="KW-0413">Isomerase</keyword>
<evidence type="ECO:0000256" key="10">
    <source>
        <dbReference type="ARBA" id="ARBA00044932"/>
    </source>
</evidence>
<comment type="function">
    <text evidence="10 13">The main replicative DNA helicase, it participates in initiation and elongation during chromosome replication. Travels ahead of the DNA replisome, separating dsDNA into templates for DNA synthesis. A processive ATP-dependent 5'-3' DNA helicase it has DNA-dependent ATPase activity.</text>
</comment>
<evidence type="ECO:0000256" key="4">
    <source>
        <dbReference type="ARBA" id="ARBA00022741"/>
    </source>
</evidence>
<dbReference type="InterPro" id="IPR036185">
    <property type="entry name" value="DNA_heli_DnaB-like_N_sf"/>
</dbReference>
<dbReference type="GO" id="GO:1990077">
    <property type="term" value="C:primosome complex"/>
    <property type="evidence" value="ECO:0007669"/>
    <property type="project" value="UniProtKB-UniRule"/>
</dbReference>
<dbReference type="GO" id="GO:0016887">
    <property type="term" value="F:ATP hydrolysis activity"/>
    <property type="evidence" value="ECO:0007669"/>
    <property type="project" value="RHEA"/>
</dbReference>
<dbReference type="PANTHER" id="PTHR30153">
    <property type="entry name" value="REPLICATIVE DNA HELICASE DNAB"/>
    <property type="match status" value="1"/>
</dbReference>
<evidence type="ECO:0000313" key="16">
    <source>
        <dbReference type="Proteomes" id="UP000283734"/>
    </source>
</evidence>
<dbReference type="Pfam" id="PF00772">
    <property type="entry name" value="DnaB"/>
    <property type="match status" value="1"/>
</dbReference>
<sequence>MNEPVSLDKHLPESLKVPPNSVEAEQAILGGLLLNNSAWDDVAERVGARDFYRKAHRQIFEVIAQLVEEENPCDLVTVSQALTQLGQLDDIGGMTYLSELARNTPSAANITAYAEIVRERSILRQLINVSHDVAESAFNTEGRKSLEILDKAESAIFEIAEQQKKGSGPQDIKSVLKKTVDRIDELYKNKSAITGVTTGFDELDKMTGGLQPADMVVIAGRPSMGKTTFAMNLCENVAIKAGKPVLVFSMEMPAESIVMRMLASLGRINQTAVRSGQLEKDDWPRVTSAIHMLSEQKFFIDDTPALSPLEMRARARRVARECGGELGAIMVDYLQLMQVPGVDNRVNEISEISRSLKGLAKELNCPVLALSQLNRSLEQRPNKRPVMSDLRESGAIEQDADLITFLYRDEVYNKETNEKGVAEVIIGKQRNGPIGTVRLAFLGQYSRFDDLAPEYYAQLSAMDE</sequence>
<evidence type="ECO:0000256" key="11">
    <source>
        <dbReference type="ARBA" id="ARBA00048954"/>
    </source>
</evidence>
<comment type="catalytic activity">
    <reaction evidence="11 13">
        <text>ATP + H2O = ADP + phosphate + H(+)</text>
        <dbReference type="Rhea" id="RHEA:13065"/>
        <dbReference type="ChEBI" id="CHEBI:15377"/>
        <dbReference type="ChEBI" id="CHEBI:15378"/>
        <dbReference type="ChEBI" id="CHEBI:30616"/>
        <dbReference type="ChEBI" id="CHEBI:43474"/>
        <dbReference type="ChEBI" id="CHEBI:456216"/>
        <dbReference type="EC" id="5.6.2.3"/>
    </reaction>
</comment>
<dbReference type="EMBL" id="QYYA01000006">
    <property type="protein sequence ID" value="RJG16222.1"/>
    <property type="molecule type" value="Genomic_DNA"/>
</dbReference>
<dbReference type="OrthoDB" id="9773982at2"/>
<keyword evidence="4 13" id="KW-0547">Nucleotide-binding</keyword>
<evidence type="ECO:0000256" key="5">
    <source>
        <dbReference type="ARBA" id="ARBA00022801"/>
    </source>
</evidence>
<dbReference type="FunFam" id="3.40.50.300:FF:000076">
    <property type="entry name" value="Replicative DNA helicase"/>
    <property type="match status" value="1"/>
</dbReference>
<dbReference type="InterPro" id="IPR016136">
    <property type="entry name" value="DNA_helicase_N/primase_C"/>
</dbReference>
<evidence type="ECO:0000256" key="6">
    <source>
        <dbReference type="ARBA" id="ARBA00022806"/>
    </source>
</evidence>
<evidence type="ECO:0000256" key="8">
    <source>
        <dbReference type="ARBA" id="ARBA00023125"/>
    </source>
</evidence>
<dbReference type="GO" id="GO:0005829">
    <property type="term" value="C:cytosol"/>
    <property type="evidence" value="ECO:0007669"/>
    <property type="project" value="TreeGrafter"/>
</dbReference>
<organism evidence="15 16">
    <name type="scientific">Alcanivorax profundi</name>
    <dbReference type="NCBI Taxonomy" id="2338368"/>
    <lineage>
        <taxon>Bacteria</taxon>
        <taxon>Pseudomonadati</taxon>
        <taxon>Pseudomonadota</taxon>
        <taxon>Gammaproteobacteria</taxon>
        <taxon>Oceanospirillales</taxon>
        <taxon>Alcanivoracaceae</taxon>
        <taxon>Alcanivorax</taxon>
    </lineage>
</organism>
<evidence type="ECO:0000256" key="7">
    <source>
        <dbReference type="ARBA" id="ARBA00022840"/>
    </source>
</evidence>
<proteinExistence type="inferred from homology"/>
<comment type="caution">
    <text evidence="15">The sequence shown here is derived from an EMBL/GenBank/DDBJ whole genome shotgun (WGS) entry which is preliminary data.</text>
</comment>
<dbReference type="Pfam" id="PF03796">
    <property type="entry name" value="DnaB_C"/>
    <property type="match status" value="1"/>
</dbReference>
<dbReference type="PANTHER" id="PTHR30153:SF2">
    <property type="entry name" value="REPLICATIVE DNA HELICASE"/>
    <property type="match status" value="1"/>
</dbReference>
<dbReference type="GO" id="GO:0006269">
    <property type="term" value="P:DNA replication, synthesis of primer"/>
    <property type="evidence" value="ECO:0007669"/>
    <property type="project" value="UniProtKB-UniRule"/>
</dbReference>
<keyword evidence="2 13" id="KW-0639">Primosome</keyword>
<dbReference type="GO" id="GO:0043139">
    <property type="term" value="F:5'-3' DNA helicase activity"/>
    <property type="evidence" value="ECO:0007669"/>
    <property type="project" value="UniProtKB-EC"/>
</dbReference>
<evidence type="ECO:0000256" key="3">
    <source>
        <dbReference type="ARBA" id="ARBA00022705"/>
    </source>
</evidence>
<dbReference type="InterPro" id="IPR003593">
    <property type="entry name" value="AAA+_ATPase"/>
</dbReference>
<dbReference type="GO" id="GO:0003677">
    <property type="term" value="F:DNA binding"/>
    <property type="evidence" value="ECO:0007669"/>
    <property type="project" value="UniProtKB-UniRule"/>
</dbReference>